<evidence type="ECO:0000256" key="10">
    <source>
        <dbReference type="ARBA" id="ARBA00040743"/>
    </source>
</evidence>
<reference evidence="15" key="1">
    <citation type="submission" date="2019-12" db="EMBL/GenBank/DDBJ databases">
        <title>Comparative genomics gives insights into the taxonomy of the Azoarcus-Aromatoleum group and reveals separate origins of nif in the plant-associated Azoarcus and non-plant-associated Aromatoleum sub-groups.</title>
        <authorList>
            <person name="Lafos M."/>
            <person name="Maluk M."/>
            <person name="Batista M."/>
            <person name="Junghare M."/>
            <person name="Carmona M."/>
            <person name="Faoro H."/>
            <person name="Cruz L.M."/>
            <person name="Battistoni F."/>
            <person name="De Souza E."/>
            <person name="Pedrosa F."/>
            <person name="Chen W.-M."/>
            <person name="Poole P.S."/>
            <person name="Dixon R.A."/>
            <person name="James E.K."/>
        </authorList>
    </citation>
    <scope>NUCLEOTIDE SEQUENCE</scope>
    <source>
        <strain evidence="15">U120</strain>
    </source>
</reference>
<dbReference type="InterPro" id="IPR046357">
    <property type="entry name" value="PPIase_dom_sf"/>
</dbReference>
<keyword evidence="4 13" id="KW-0812">Transmembrane</keyword>
<dbReference type="Gene3D" id="3.10.50.40">
    <property type="match status" value="1"/>
</dbReference>
<feature type="domain" description="PpiC" evidence="14">
    <location>
        <begin position="264"/>
        <end position="367"/>
    </location>
</feature>
<evidence type="ECO:0000256" key="13">
    <source>
        <dbReference type="SAM" id="Phobius"/>
    </source>
</evidence>
<keyword evidence="6 13" id="KW-0472">Membrane</keyword>
<keyword evidence="7" id="KW-0143">Chaperone</keyword>
<evidence type="ECO:0000256" key="4">
    <source>
        <dbReference type="ARBA" id="ARBA00022692"/>
    </source>
</evidence>
<comment type="similarity">
    <text evidence="9">Belongs to the PpiD chaperone family.</text>
</comment>
<keyword evidence="5 13" id="KW-1133">Transmembrane helix</keyword>
<comment type="subcellular location">
    <subcellularLocation>
        <location evidence="1">Cell inner membrane</location>
        <topology evidence="1">Single-pass type II membrane protein</topology>
        <orientation evidence="1">Periplasmic side</orientation>
    </subcellularLocation>
</comment>
<dbReference type="Proteomes" id="UP000601990">
    <property type="component" value="Unassembled WGS sequence"/>
</dbReference>
<dbReference type="InterPro" id="IPR023058">
    <property type="entry name" value="PPIase_PpiC_CS"/>
</dbReference>
<dbReference type="Pfam" id="PF13616">
    <property type="entry name" value="Rotamase_3"/>
    <property type="match status" value="1"/>
</dbReference>
<accession>A0ABX1N3R2</accession>
<dbReference type="GO" id="GO:0016853">
    <property type="term" value="F:isomerase activity"/>
    <property type="evidence" value="ECO:0007669"/>
    <property type="project" value="UniProtKB-KW"/>
</dbReference>
<dbReference type="PROSITE" id="PS01096">
    <property type="entry name" value="PPIC_PPIASE_1"/>
    <property type="match status" value="1"/>
</dbReference>
<gene>
    <name evidence="15" type="ORF">GO608_11295</name>
</gene>
<dbReference type="RefSeq" id="WP_169199164.1">
    <property type="nucleotide sequence ID" value="NZ_WTVH02000007.1"/>
</dbReference>
<evidence type="ECO:0000256" key="12">
    <source>
        <dbReference type="PROSITE-ProRule" id="PRU00278"/>
    </source>
</evidence>
<dbReference type="PANTHER" id="PTHR47529:SF1">
    <property type="entry name" value="PERIPLASMIC CHAPERONE PPID"/>
    <property type="match status" value="1"/>
</dbReference>
<evidence type="ECO:0000313" key="16">
    <source>
        <dbReference type="Proteomes" id="UP000601990"/>
    </source>
</evidence>
<dbReference type="Gene3D" id="1.10.4030.10">
    <property type="entry name" value="Porin chaperone SurA, peptide-binding domain"/>
    <property type="match status" value="1"/>
</dbReference>
<evidence type="ECO:0000256" key="1">
    <source>
        <dbReference type="ARBA" id="ARBA00004382"/>
    </source>
</evidence>
<dbReference type="Pfam" id="PF13624">
    <property type="entry name" value="SurA_N_3"/>
    <property type="match status" value="1"/>
</dbReference>
<evidence type="ECO:0000256" key="7">
    <source>
        <dbReference type="ARBA" id="ARBA00023186"/>
    </source>
</evidence>
<keyword evidence="2" id="KW-1003">Cell membrane</keyword>
<dbReference type="InterPro" id="IPR052029">
    <property type="entry name" value="PpiD_chaperone"/>
</dbReference>
<evidence type="ECO:0000313" key="15">
    <source>
        <dbReference type="EMBL" id="NMF93913.1"/>
    </source>
</evidence>
<dbReference type="PANTHER" id="PTHR47529">
    <property type="entry name" value="PEPTIDYL-PROLYL CIS-TRANS ISOMERASE D"/>
    <property type="match status" value="1"/>
</dbReference>
<keyword evidence="3" id="KW-0997">Cell inner membrane</keyword>
<evidence type="ECO:0000256" key="8">
    <source>
        <dbReference type="ARBA" id="ARBA00023235"/>
    </source>
</evidence>
<evidence type="ECO:0000256" key="11">
    <source>
        <dbReference type="ARBA" id="ARBA00042775"/>
    </source>
</evidence>
<dbReference type="InterPro" id="IPR027304">
    <property type="entry name" value="Trigger_fact/SurA_dom_sf"/>
</dbReference>
<organism evidence="15 16">
    <name type="scientific">Aromatoleum buckelii</name>
    <dbReference type="NCBI Taxonomy" id="200254"/>
    <lineage>
        <taxon>Bacteria</taxon>
        <taxon>Pseudomonadati</taxon>
        <taxon>Pseudomonadota</taxon>
        <taxon>Betaproteobacteria</taxon>
        <taxon>Rhodocyclales</taxon>
        <taxon>Rhodocyclaceae</taxon>
        <taxon>Aromatoleum</taxon>
    </lineage>
</organism>
<dbReference type="EMBL" id="WTVH01000020">
    <property type="protein sequence ID" value="NMF93913.1"/>
    <property type="molecule type" value="Genomic_DNA"/>
</dbReference>
<keyword evidence="16" id="KW-1185">Reference proteome</keyword>
<evidence type="ECO:0000256" key="5">
    <source>
        <dbReference type="ARBA" id="ARBA00022989"/>
    </source>
</evidence>
<keyword evidence="12" id="KW-0697">Rotamase</keyword>
<dbReference type="SUPFAM" id="SSF54534">
    <property type="entry name" value="FKBP-like"/>
    <property type="match status" value="1"/>
</dbReference>
<comment type="caution">
    <text evidence="15">The sequence shown here is derived from an EMBL/GenBank/DDBJ whole genome shotgun (WGS) entry which is preliminary data.</text>
</comment>
<evidence type="ECO:0000256" key="3">
    <source>
        <dbReference type="ARBA" id="ARBA00022519"/>
    </source>
</evidence>
<dbReference type="SUPFAM" id="SSF109998">
    <property type="entry name" value="Triger factor/SurA peptide-binding domain-like"/>
    <property type="match status" value="1"/>
</dbReference>
<protein>
    <recommendedName>
        <fullName evidence="10">Periplasmic chaperone PpiD</fullName>
    </recommendedName>
    <alternativeName>
        <fullName evidence="11">Periplasmic folding chaperone</fullName>
    </alternativeName>
</protein>
<keyword evidence="8 12" id="KW-0413">Isomerase</keyword>
<evidence type="ECO:0000256" key="2">
    <source>
        <dbReference type="ARBA" id="ARBA00022475"/>
    </source>
</evidence>
<evidence type="ECO:0000256" key="9">
    <source>
        <dbReference type="ARBA" id="ARBA00038408"/>
    </source>
</evidence>
<proteinExistence type="inferred from homology"/>
<name>A0ABX1N3R2_9RHOO</name>
<dbReference type="PROSITE" id="PS50198">
    <property type="entry name" value="PPIC_PPIASE_2"/>
    <property type="match status" value="1"/>
</dbReference>
<evidence type="ECO:0000259" key="14">
    <source>
        <dbReference type="PROSITE" id="PS50198"/>
    </source>
</evidence>
<dbReference type="InterPro" id="IPR000297">
    <property type="entry name" value="PPIase_PpiC"/>
</dbReference>
<feature type="transmembrane region" description="Helical" evidence="13">
    <location>
        <begin position="12"/>
        <end position="32"/>
    </location>
</feature>
<evidence type="ECO:0000256" key="6">
    <source>
        <dbReference type="ARBA" id="ARBA00023136"/>
    </source>
</evidence>
<sequence>MFDAVRNNKRIAQIILALLIVPFAFFGLDSYFTDGPGGNEVATVGGSKISTNEFDQALRDQQDRLRQSMGGQVDRAMLESEAMRRSVVENLVNQRLLAMHAADSSLVVTQQQLQQVIATVPAFQEDGRFSLERYEAAVRAQGMTPAMFEARLGQDLRVQQIALAVGQSAFTAQASVQRFLEAQLEERKVSELKFLPDAFLAQVELPDDAAKKYYDANPERFERPARLRAEYLVFDENALLNQVSVSDDEIRKFYEANTARFGQPEERNARHILIEAAADAPAEEVAKASEKAAALLAQVRANPERFAELAKAESQDPGSAAGGGELGFFGRGAMVKPFEDAVFSLEKGQISDVVRSDFGFHIIQVVDIKPAKARPFEEVRDEIAEELKRQAASRRFAEQAEHFANLVYEQADSLQPAAEALGLEIRQTDWISREEGSIGGFKNEKLLNGLFSDEAVKNGRNVEAVEVSRGTLVSARVRDFEAAQRLPFDEVKASIEKQLRAEEASKLAVTRGEAALAALAKGEQASGAWSEARVVRRGSPELAPAAIDAVFGAAESKLPAYAGVAMPEGGYSVFRIESVTRPELAKDDPRLQAVSQQYQRLIAERDFNAFLASLRERYEVEINEAALRTAQQP</sequence>